<evidence type="ECO:0000313" key="1">
    <source>
        <dbReference type="EMBL" id="MTU30671.1"/>
    </source>
</evidence>
<evidence type="ECO:0000313" key="2">
    <source>
        <dbReference type="Proteomes" id="UP000437446"/>
    </source>
</evidence>
<protein>
    <submittedName>
        <fullName evidence="1">Uncharacterized protein</fullName>
    </submittedName>
</protein>
<name>A0A7K1HJE3_9BACT</name>
<gene>
    <name evidence="1" type="ORF">GMD66_15900</name>
</gene>
<dbReference type="AlphaFoldDB" id="A0A7K1HJE3"/>
<accession>A0A7K1HJE3</accession>
<reference evidence="1 2" key="1">
    <citation type="journal article" date="2019" name="Nat. Med.">
        <title>A library of human gut bacterial isolates paired with longitudinal multiomics data enables mechanistic microbiome research.</title>
        <authorList>
            <person name="Poyet M."/>
            <person name="Groussin M."/>
            <person name="Gibbons S.M."/>
            <person name="Avila-Pacheco J."/>
            <person name="Jiang X."/>
            <person name="Kearney S.M."/>
            <person name="Perrotta A.R."/>
            <person name="Berdy B."/>
            <person name="Zhao S."/>
            <person name="Lieberman T.D."/>
            <person name="Swanson P.K."/>
            <person name="Smith M."/>
            <person name="Roesemann S."/>
            <person name="Alexander J.E."/>
            <person name="Rich S.A."/>
            <person name="Livny J."/>
            <person name="Vlamakis H."/>
            <person name="Clish C."/>
            <person name="Bullock K."/>
            <person name="Deik A."/>
            <person name="Scott J."/>
            <person name="Pierce K.A."/>
            <person name="Xavier R.J."/>
            <person name="Alm E.J."/>
        </authorList>
    </citation>
    <scope>NUCLEOTIDE SEQUENCE [LARGE SCALE GENOMIC DNA]</scope>
    <source>
        <strain evidence="1 2">BIOML-A25</strain>
    </source>
</reference>
<proteinExistence type="predicted"/>
<organism evidence="1 2">
    <name type="scientific">Parabacteroides merdae</name>
    <dbReference type="NCBI Taxonomy" id="46503"/>
    <lineage>
        <taxon>Bacteria</taxon>
        <taxon>Pseudomonadati</taxon>
        <taxon>Bacteroidota</taxon>
        <taxon>Bacteroidia</taxon>
        <taxon>Bacteroidales</taxon>
        <taxon>Tannerellaceae</taxon>
        <taxon>Parabacteroides</taxon>
    </lineage>
</organism>
<comment type="caution">
    <text evidence="1">The sequence shown here is derived from an EMBL/GenBank/DDBJ whole genome shotgun (WGS) entry which is preliminary data.</text>
</comment>
<dbReference type="EMBL" id="WNCR01000010">
    <property type="protein sequence ID" value="MTU30671.1"/>
    <property type="molecule type" value="Genomic_DNA"/>
</dbReference>
<sequence length="149" mass="16602">MPFPGLFGVTLCRPVTTACPCVNMAAHKNRHILRAPVPPDAPVSVMSYTAGLLRPMPLSEYRIREQYLVIGHSANLYRHPRHHELHALPLHLRLPHESLHDKPRREPCASFVLPDNEPLAVIGPADVPVIRLVIVGEVHPSATEDSQFD</sequence>
<dbReference type="Proteomes" id="UP000437446">
    <property type="component" value="Unassembled WGS sequence"/>
</dbReference>